<sequence length="234" mass="26042">MTDFISFPFYDLFHENGHVPKIREKLPSLLTGVTRSIVEIGAGTGLITTSLADCTPAEIFALEPSAGMRAVLLSRLAGRPELLERVTVLPYDALSLDLPEPAEAMVMINVMYALEPDYRKRMWPVLAEQLEPGGLLAFTWRAGGAPEARALQEVESRRVGRHTYRVLVEITEAGEETYEARYLYQVVEDDKVITEEEITGNAYRPLWETIEAELTGAGFVQADAPEGMLAWRLG</sequence>
<dbReference type="SUPFAM" id="SSF53335">
    <property type="entry name" value="S-adenosyl-L-methionine-dependent methyltransferases"/>
    <property type="match status" value="1"/>
</dbReference>
<evidence type="ECO:0000313" key="2">
    <source>
        <dbReference type="EMBL" id="GIH78482.1"/>
    </source>
</evidence>
<dbReference type="RefSeq" id="WP_203892976.1">
    <property type="nucleotide sequence ID" value="NZ_BOOH01000039.1"/>
</dbReference>
<dbReference type="EMBL" id="BOOH01000039">
    <property type="protein sequence ID" value="GIH78482.1"/>
    <property type="molecule type" value="Genomic_DNA"/>
</dbReference>
<dbReference type="CDD" id="cd02440">
    <property type="entry name" value="AdoMet_MTases"/>
    <property type="match status" value="1"/>
</dbReference>
<dbReference type="InterPro" id="IPR029063">
    <property type="entry name" value="SAM-dependent_MTases_sf"/>
</dbReference>
<evidence type="ECO:0000313" key="3">
    <source>
        <dbReference type="Proteomes" id="UP000616724"/>
    </source>
</evidence>
<dbReference type="Gene3D" id="3.40.50.150">
    <property type="entry name" value="Vaccinia Virus protein VP39"/>
    <property type="match status" value="1"/>
</dbReference>
<organism evidence="2 3">
    <name type="scientific">Planobispora longispora</name>
    <dbReference type="NCBI Taxonomy" id="28887"/>
    <lineage>
        <taxon>Bacteria</taxon>
        <taxon>Bacillati</taxon>
        <taxon>Actinomycetota</taxon>
        <taxon>Actinomycetes</taxon>
        <taxon>Streptosporangiales</taxon>
        <taxon>Streptosporangiaceae</taxon>
        <taxon>Planobispora</taxon>
    </lineage>
</organism>
<dbReference type="AlphaFoldDB" id="A0A8J3W758"/>
<comment type="caution">
    <text evidence="2">The sequence shown here is derived from an EMBL/GenBank/DDBJ whole genome shotgun (WGS) entry which is preliminary data.</text>
</comment>
<proteinExistence type="predicted"/>
<protein>
    <recommendedName>
        <fullName evidence="1">Methyltransferase domain-containing protein</fullName>
    </recommendedName>
</protein>
<gene>
    <name evidence="2" type="ORF">Plo01_49110</name>
</gene>
<dbReference type="Proteomes" id="UP000616724">
    <property type="component" value="Unassembled WGS sequence"/>
</dbReference>
<accession>A0A8J3W758</accession>
<feature type="domain" description="Methyltransferase" evidence="1">
    <location>
        <begin position="37"/>
        <end position="134"/>
    </location>
</feature>
<dbReference type="InterPro" id="IPR041698">
    <property type="entry name" value="Methyltransf_25"/>
</dbReference>
<name>A0A8J3W758_9ACTN</name>
<evidence type="ECO:0000259" key="1">
    <source>
        <dbReference type="Pfam" id="PF13649"/>
    </source>
</evidence>
<keyword evidence="3" id="KW-1185">Reference proteome</keyword>
<reference evidence="2 3" key="1">
    <citation type="submission" date="2021-01" db="EMBL/GenBank/DDBJ databases">
        <title>Whole genome shotgun sequence of Planobispora longispora NBRC 13918.</title>
        <authorList>
            <person name="Komaki H."/>
            <person name="Tamura T."/>
        </authorList>
    </citation>
    <scope>NUCLEOTIDE SEQUENCE [LARGE SCALE GENOMIC DNA]</scope>
    <source>
        <strain evidence="2 3">NBRC 13918</strain>
    </source>
</reference>
<dbReference type="Pfam" id="PF13649">
    <property type="entry name" value="Methyltransf_25"/>
    <property type="match status" value="1"/>
</dbReference>